<protein>
    <recommendedName>
        <fullName evidence="3">LysM domain-containing protein</fullName>
    </recommendedName>
</protein>
<gene>
    <name evidence="1" type="ORF">ACFPTP_12685</name>
</gene>
<keyword evidence="2" id="KW-1185">Reference proteome</keyword>
<proteinExistence type="predicted"/>
<dbReference type="RefSeq" id="WP_381445440.1">
    <property type="nucleotide sequence ID" value="NZ_JBHSNP010000026.1"/>
</dbReference>
<dbReference type="Proteomes" id="UP001596071">
    <property type="component" value="Unassembled WGS sequence"/>
</dbReference>
<evidence type="ECO:0000313" key="1">
    <source>
        <dbReference type="EMBL" id="MFC5604077.1"/>
    </source>
</evidence>
<organism evidence="1 2">
    <name type="scientific">Sporosarcina koreensis</name>
    <dbReference type="NCBI Taxonomy" id="334735"/>
    <lineage>
        <taxon>Bacteria</taxon>
        <taxon>Bacillati</taxon>
        <taxon>Bacillota</taxon>
        <taxon>Bacilli</taxon>
        <taxon>Bacillales</taxon>
        <taxon>Caryophanaceae</taxon>
        <taxon>Sporosarcina</taxon>
    </lineage>
</organism>
<name>A0ABW0TYK2_9BACL</name>
<comment type="caution">
    <text evidence="1">The sequence shown here is derived from an EMBL/GenBank/DDBJ whole genome shotgun (WGS) entry which is preliminary data.</text>
</comment>
<dbReference type="EMBL" id="JBHSNP010000026">
    <property type="protein sequence ID" value="MFC5604077.1"/>
    <property type="molecule type" value="Genomic_DNA"/>
</dbReference>
<evidence type="ECO:0000313" key="2">
    <source>
        <dbReference type="Proteomes" id="UP001596071"/>
    </source>
</evidence>
<accession>A0ABW0TYK2</accession>
<reference evidence="2" key="1">
    <citation type="journal article" date="2019" name="Int. J. Syst. Evol. Microbiol.">
        <title>The Global Catalogue of Microorganisms (GCM) 10K type strain sequencing project: providing services to taxonomists for standard genome sequencing and annotation.</title>
        <authorList>
            <consortium name="The Broad Institute Genomics Platform"/>
            <consortium name="The Broad Institute Genome Sequencing Center for Infectious Disease"/>
            <person name="Wu L."/>
            <person name="Ma J."/>
        </authorList>
    </citation>
    <scope>NUCLEOTIDE SEQUENCE [LARGE SCALE GENOMIC DNA]</scope>
    <source>
        <strain evidence="2">KACC 11299</strain>
    </source>
</reference>
<sequence length="109" mass="12161">MRTLFVAVILFLTFHIIRIDLGDGTIPLASFFGNEQPCTETTTVKSIYVTTIQGDTIESLFSMYPDAETTFVERLSIFYSLNPHLRNQELVGGLSVQLPLSKAGQENCK</sequence>
<evidence type="ECO:0008006" key="3">
    <source>
        <dbReference type="Google" id="ProtNLM"/>
    </source>
</evidence>